<dbReference type="Gene3D" id="3.80.10.10">
    <property type="entry name" value="Ribonuclease Inhibitor"/>
    <property type="match status" value="1"/>
</dbReference>
<dbReference type="EMBL" id="OZ075116">
    <property type="protein sequence ID" value="CAL5076957.1"/>
    <property type="molecule type" value="Genomic_DNA"/>
</dbReference>
<evidence type="ECO:0000256" key="3">
    <source>
        <dbReference type="SAM" id="SignalP"/>
    </source>
</evidence>
<sequence>MLLLRRQLLLLLLLVAALAAARAQPLASRADLVGLYSLRGSLGLRARDWPLKSDPCVSWSGISCRGGRVVNLTISGLRRTRLGSRAPRLALEGLRNLTALERFNASGFPLPGEIPAWFGTSSLPPSLAVLDLTSASVNGTLPPNLGASGNLTVVLLSRNALSGPVPATLLNAAGGGGGIRVLDLSRNNFTGEPLQNVSIAAGGGGAAAAANSSSVFNISGNSLYGVAGDVIAALGRRFQVVDVSSNYLDGALNGSSDGTVLATTNCFSGVPGQRSRADCEDFYRKHGVTLADAPAPSPLPSPSPLPQPSPEVKKKKNKQGISRNVLIGVLVAAATLMVLFLAVLLLCFVRRRSRGRSGGRGVEPNEEGTGTGTRSVRRRDSSVNPVASSPSGMSPRANGGPKDASAIDGEFSYEELVHATGGFGDDKLIKHGHSGEIYHGVLENGSHVIVKKVRSNGVNKHASELDFYAKYSHDRIVPLLGHLSKDDEDFLAYKHMPKGDLTNALHKKPVDTADGLPSLDWITRLKIATGVAEAMCFLHDECSPPLVHRDIQASSVLLDDKYEVRLGSMSDICVQQSGGSQNVFSRILRSSRSLDKHTSGPPATCSYDVLCFGKVLLELVTGNFGISGSNDAASEEWLASTLAQINGGDKASIVGIIDPLLVVDEDHQEEVWAVAIIAKTCLSAKPSRRPSARHVLKALESPLRVARRQGSSGRSNSARLRSSSSSRSSWQSMFQGNNNSYLRAHSLDRRHSVRSHGSGGGGGEASFSFSFKRAAMAAPEVSPEPVAEAAALDEDAVVV</sequence>
<evidence type="ECO:0000259" key="4">
    <source>
        <dbReference type="PROSITE" id="PS50011"/>
    </source>
</evidence>
<feature type="region of interest" description="Disordered" evidence="1">
    <location>
        <begin position="354"/>
        <end position="405"/>
    </location>
</feature>
<keyword evidence="2" id="KW-1133">Transmembrane helix</keyword>
<evidence type="ECO:0000256" key="2">
    <source>
        <dbReference type="SAM" id="Phobius"/>
    </source>
</evidence>
<dbReference type="AlphaFoldDB" id="A0ABC9FL44"/>
<protein>
    <recommendedName>
        <fullName evidence="4">Protein kinase domain-containing protein</fullName>
    </recommendedName>
</protein>
<evidence type="ECO:0000313" key="6">
    <source>
        <dbReference type="Proteomes" id="UP001497457"/>
    </source>
</evidence>
<dbReference type="InterPro" id="IPR000719">
    <property type="entry name" value="Prot_kinase_dom"/>
</dbReference>
<dbReference type="Pfam" id="PF07714">
    <property type="entry name" value="PK_Tyr_Ser-Thr"/>
    <property type="match status" value="1"/>
</dbReference>
<evidence type="ECO:0000313" key="5">
    <source>
        <dbReference type="EMBL" id="CAL5076957.1"/>
    </source>
</evidence>
<dbReference type="InterPro" id="IPR006311">
    <property type="entry name" value="TAT_signal"/>
</dbReference>
<keyword evidence="3" id="KW-0732">Signal</keyword>
<dbReference type="InterPro" id="IPR001245">
    <property type="entry name" value="Ser-Thr/Tyr_kinase_cat_dom"/>
</dbReference>
<feature type="compositionally biased region" description="Low complexity" evidence="1">
    <location>
        <begin position="711"/>
        <end position="732"/>
    </location>
</feature>
<dbReference type="FunFam" id="1.10.510.10:FF:000448">
    <property type="entry name" value="Putative LRR receptor-like serine/threonine-protein kinase"/>
    <property type="match status" value="1"/>
</dbReference>
<dbReference type="Gene3D" id="1.10.510.10">
    <property type="entry name" value="Transferase(Phosphotransferase) domain 1"/>
    <property type="match status" value="1"/>
</dbReference>
<dbReference type="InterPro" id="IPR011009">
    <property type="entry name" value="Kinase-like_dom_sf"/>
</dbReference>
<dbReference type="PANTHER" id="PTHR48007">
    <property type="entry name" value="LEUCINE-RICH REPEAT RECEPTOR-LIKE PROTEIN KINASE PXC1"/>
    <property type="match status" value="1"/>
</dbReference>
<dbReference type="InterPro" id="IPR046959">
    <property type="entry name" value="PRK1-6/SRF4-like"/>
</dbReference>
<feature type="signal peptide" evidence="3">
    <location>
        <begin position="1"/>
        <end position="23"/>
    </location>
</feature>
<dbReference type="FunFam" id="3.30.200.20:FF:000433">
    <property type="entry name" value="Predicted protein"/>
    <property type="match status" value="1"/>
</dbReference>
<keyword evidence="6" id="KW-1185">Reference proteome</keyword>
<proteinExistence type="predicted"/>
<keyword evidence="2" id="KW-0472">Membrane</keyword>
<reference evidence="6" key="1">
    <citation type="submission" date="2024-06" db="EMBL/GenBank/DDBJ databases">
        <authorList>
            <person name="Ryan C."/>
        </authorList>
    </citation>
    <scope>NUCLEOTIDE SEQUENCE [LARGE SCALE GENOMIC DNA]</scope>
</reference>
<feature type="region of interest" description="Disordered" evidence="1">
    <location>
        <begin position="290"/>
        <end position="318"/>
    </location>
</feature>
<dbReference type="SUPFAM" id="SSF52058">
    <property type="entry name" value="L domain-like"/>
    <property type="match status" value="1"/>
</dbReference>
<organism evidence="5 6">
    <name type="scientific">Urochloa decumbens</name>
    <dbReference type="NCBI Taxonomy" id="240449"/>
    <lineage>
        <taxon>Eukaryota</taxon>
        <taxon>Viridiplantae</taxon>
        <taxon>Streptophyta</taxon>
        <taxon>Embryophyta</taxon>
        <taxon>Tracheophyta</taxon>
        <taxon>Spermatophyta</taxon>
        <taxon>Magnoliopsida</taxon>
        <taxon>Liliopsida</taxon>
        <taxon>Poales</taxon>
        <taxon>Poaceae</taxon>
        <taxon>PACMAD clade</taxon>
        <taxon>Panicoideae</taxon>
        <taxon>Panicodae</taxon>
        <taxon>Paniceae</taxon>
        <taxon>Melinidinae</taxon>
        <taxon>Urochloa</taxon>
    </lineage>
</organism>
<gene>
    <name evidence="5" type="ORF">URODEC1_LOCUS106424</name>
</gene>
<dbReference type="SUPFAM" id="SSF56112">
    <property type="entry name" value="Protein kinase-like (PK-like)"/>
    <property type="match status" value="1"/>
</dbReference>
<accession>A0ABC9FL44</accession>
<dbReference type="PROSITE" id="PS51318">
    <property type="entry name" value="TAT"/>
    <property type="match status" value="1"/>
</dbReference>
<reference evidence="5 6" key="2">
    <citation type="submission" date="2024-10" db="EMBL/GenBank/DDBJ databases">
        <authorList>
            <person name="Ryan C."/>
        </authorList>
    </citation>
    <scope>NUCLEOTIDE SEQUENCE [LARGE SCALE GENOMIC DNA]</scope>
</reference>
<feature type="region of interest" description="Disordered" evidence="1">
    <location>
        <begin position="704"/>
        <end position="732"/>
    </location>
</feature>
<keyword evidence="2" id="KW-0812">Transmembrane</keyword>
<feature type="compositionally biased region" description="Pro residues" evidence="1">
    <location>
        <begin position="295"/>
        <end position="309"/>
    </location>
</feature>
<dbReference type="PANTHER" id="PTHR48007:SF81">
    <property type="entry name" value="PROTEIN KINASE DOMAIN-CONTAINING PROTEIN"/>
    <property type="match status" value="1"/>
</dbReference>
<name>A0ABC9FL44_9POAL</name>
<feature type="domain" description="Protein kinase" evidence="4">
    <location>
        <begin position="423"/>
        <end position="704"/>
    </location>
</feature>
<feature type="transmembrane region" description="Helical" evidence="2">
    <location>
        <begin position="325"/>
        <end position="349"/>
    </location>
</feature>
<dbReference type="Proteomes" id="UP001497457">
    <property type="component" value="Chromosome 6rd"/>
</dbReference>
<dbReference type="Gene3D" id="3.30.200.20">
    <property type="entry name" value="Phosphorylase Kinase, domain 1"/>
    <property type="match status" value="1"/>
</dbReference>
<dbReference type="InterPro" id="IPR032675">
    <property type="entry name" value="LRR_dom_sf"/>
</dbReference>
<dbReference type="PROSITE" id="PS50011">
    <property type="entry name" value="PROTEIN_KINASE_DOM"/>
    <property type="match status" value="1"/>
</dbReference>
<feature type="chain" id="PRO_5044780020" description="Protein kinase domain-containing protein" evidence="3">
    <location>
        <begin position="24"/>
        <end position="799"/>
    </location>
</feature>
<evidence type="ECO:0000256" key="1">
    <source>
        <dbReference type="SAM" id="MobiDB-lite"/>
    </source>
</evidence>